<proteinExistence type="predicted"/>
<dbReference type="EMBL" id="RCMV01000681">
    <property type="protein sequence ID" value="KAG3213973.1"/>
    <property type="molecule type" value="Genomic_DNA"/>
</dbReference>
<dbReference type="AlphaFoldDB" id="A0A8T1C864"/>
<dbReference type="Proteomes" id="UP000697107">
    <property type="component" value="Unassembled WGS sequence"/>
</dbReference>
<evidence type="ECO:0000313" key="1">
    <source>
        <dbReference type="EMBL" id="KAG2850465.1"/>
    </source>
</evidence>
<protein>
    <recommendedName>
        <fullName evidence="7">Integrase zinc-binding domain-containing protein</fullName>
    </recommendedName>
</protein>
<organism evidence="3 6">
    <name type="scientific">Phytophthora cactorum</name>
    <dbReference type="NCBI Taxonomy" id="29920"/>
    <lineage>
        <taxon>Eukaryota</taxon>
        <taxon>Sar</taxon>
        <taxon>Stramenopiles</taxon>
        <taxon>Oomycota</taxon>
        <taxon>Peronosporomycetes</taxon>
        <taxon>Peronosporales</taxon>
        <taxon>Peronosporaceae</taxon>
        <taxon>Phytophthora</taxon>
    </lineage>
</organism>
<evidence type="ECO:0000313" key="6">
    <source>
        <dbReference type="Proteomes" id="UP000736787"/>
    </source>
</evidence>
<evidence type="ECO:0000313" key="3">
    <source>
        <dbReference type="EMBL" id="KAG2916255.1"/>
    </source>
</evidence>
<sequence length="128" mass="14563">MQDDWDVHLANAEFAVNSVVNSSTKLAPFEADLGYIPRNPLQLAADQLSKVPRSRQVVEFHERQATILLRCREAFAQAQERMKDVYDRNRAEQIFEVGDRVYLSMQNLDPKHTGLPASTKLGPKWIGP</sequence>
<evidence type="ECO:0000313" key="4">
    <source>
        <dbReference type="EMBL" id="KAG2970934.1"/>
    </source>
</evidence>
<dbReference type="EMBL" id="RCMK01000684">
    <property type="protein sequence ID" value="KAG2916255.1"/>
    <property type="molecule type" value="Genomic_DNA"/>
</dbReference>
<dbReference type="Proteomes" id="UP000735874">
    <property type="component" value="Unassembled WGS sequence"/>
</dbReference>
<dbReference type="EMBL" id="RCML01000698">
    <property type="protein sequence ID" value="KAG2970934.1"/>
    <property type="molecule type" value="Genomic_DNA"/>
</dbReference>
<dbReference type="Proteomes" id="UP000774804">
    <property type="component" value="Unassembled WGS sequence"/>
</dbReference>
<dbReference type="Gene3D" id="3.30.420.10">
    <property type="entry name" value="Ribonuclease H-like superfamily/Ribonuclease H"/>
    <property type="match status" value="1"/>
</dbReference>
<name>A0A8T1C864_9STRA</name>
<dbReference type="GO" id="GO:0003676">
    <property type="term" value="F:nucleic acid binding"/>
    <property type="evidence" value="ECO:0007669"/>
    <property type="project" value="InterPro"/>
</dbReference>
<dbReference type="EMBL" id="RCMG01000683">
    <property type="protein sequence ID" value="KAG2850465.1"/>
    <property type="molecule type" value="Genomic_DNA"/>
</dbReference>
<evidence type="ECO:0000313" key="5">
    <source>
        <dbReference type="EMBL" id="KAG3213973.1"/>
    </source>
</evidence>
<dbReference type="Proteomes" id="UP000760860">
    <property type="component" value="Unassembled WGS sequence"/>
</dbReference>
<reference evidence="3" key="1">
    <citation type="submission" date="2018-10" db="EMBL/GenBank/DDBJ databases">
        <title>Effector identification in a new, highly contiguous assembly of the strawberry crown rot pathogen Phytophthora cactorum.</title>
        <authorList>
            <person name="Armitage A.D."/>
            <person name="Nellist C.F."/>
            <person name="Bates H."/>
            <person name="Vickerstaff R.J."/>
            <person name="Harrison R.J."/>
        </authorList>
    </citation>
    <scope>NUCLEOTIDE SEQUENCE</scope>
    <source>
        <strain evidence="1">15-7</strain>
        <strain evidence="2">4032</strain>
        <strain evidence="3">4040</strain>
        <strain evidence="4">P415</strain>
        <strain evidence="5">P421</strain>
    </source>
</reference>
<comment type="caution">
    <text evidence="3">The sequence shown here is derived from an EMBL/GenBank/DDBJ whole genome shotgun (WGS) entry which is preliminary data.</text>
</comment>
<gene>
    <name evidence="1" type="ORF">PC113_g16759</name>
    <name evidence="2" type="ORF">PC115_g16081</name>
    <name evidence="3" type="ORF">PC117_g17778</name>
    <name evidence="4" type="ORF">PC118_g16587</name>
    <name evidence="5" type="ORF">PC129_g15102</name>
</gene>
<dbReference type="Proteomes" id="UP000736787">
    <property type="component" value="Unassembled WGS sequence"/>
</dbReference>
<dbReference type="VEuPathDB" id="FungiDB:PC110_g8639"/>
<dbReference type="InterPro" id="IPR036397">
    <property type="entry name" value="RNaseH_sf"/>
</dbReference>
<evidence type="ECO:0000313" key="2">
    <source>
        <dbReference type="EMBL" id="KAG2900808.1"/>
    </source>
</evidence>
<evidence type="ECO:0008006" key="7">
    <source>
        <dbReference type="Google" id="ProtNLM"/>
    </source>
</evidence>
<dbReference type="EMBL" id="RCMI01000684">
    <property type="protein sequence ID" value="KAG2900808.1"/>
    <property type="molecule type" value="Genomic_DNA"/>
</dbReference>
<accession>A0A8T1C864</accession>